<dbReference type="InterPro" id="IPR003887">
    <property type="entry name" value="LEM_dom"/>
</dbReference>
<dbReference type="InterPro" id="IPR024983">
    <property type="entry name" value="CHAT_dom"/>
</dbReference>
<name>A0A1U7HQZ5_9CYAN</name>
<dbReference type="OrthoDB" id="446586at2"/>
<accession>A0A1U7HQZ5</accession>
<dbReference type="EMBL" id="MRCB01000002">
    <property type="protein sequence ID" value="OKH25968.1"/>
    <property type="molecule type" value="Genomic_DNA"/>
</dbReference>
<evidence type="ECO:0000259" key="3">
    <source>
        <dbReference type="PROSITE" id="PS50954"/>
    </source>
</evidence>
<dbReference type="PANTHER" id="PTHR30483">
    <property type="entry name" value="LEUCINE-SPECIFIC-BINDING PROTEIN"/>
    <property type="match status" value="1"/>
</dbReference>
<dbReference type="Pfam" id="PF13458">
    <property type="entry name" value="Peripla_BP_6"/>
    <property type="match status" value="1"/>
</dbReference>
<dbReference type="CDD" id="cd06268">
    <property type="entry name" value="PBP1_ABC_transporter_LIVBP-like"/>
    <property type="match status" value="1"/>
</dbReference>
<dbReference type="PROSITE" id="PS50954">
    <property type="entry name" value="LEM"/>
    <property type="match status" value="1"/>
</dbReference>
<dbReference type="InterPro" id="IPR028082">
    <property type="entry name" value="Peripla_BP_I"/>
</dbReference>
<dbReference type="Proteomes" id="UP000186868">
    <property type="component" value="Unassembled WGS sequence"/>
</dbReference>
<comment type="caution">
    <text evidence="4">The sequence shown here is derived from an EMBL/GenBank/DDBJ whole genome shotgun (WGS) entry which is preliminary data.</text>
</comment>
<keyword evidence="2" id="KW-0732">Signal</keyword>
<dbReference type="SUPFAM" id="SSF53822">
    <property type="entry name" value="Periplasmic binding protein-like I"/>
    <property type="match status" value="1"/>
</dbReference>
<dbReference type="PANTHER" id="PTHR30483:SF6">
    <property type="entry name" value="PERIPLASMIC BINDING PROTEIN OF ABC TRANSPORTER FOR NATURAL AMINO ACIDS"/>
    <property type="match status" value="1"/>
</dbReference>
<keyword evidence="5" id="KW-1185">Reference proteome</keyword>
<evidence type="ECO:0000256" key="2">
    <source>
        <dbReference type="ARBA" id="ARBA00022729"/>
    </source>
</evidence>
<evidence type="ECO:0000256" key="1">
    <source>
        <dbReference type="ARBA" id="ARBA00010062"/>
    </source>
</evidence>
<dbReference type="RefSeq" id="WP_073598084.1">
    <property type="nucleotide sequence ID" value="NZ_MRCB01000002.1"/>
</dbReference>
<gene>
    <name evidence="4" type="ORF">NIES593_02460</name>
</gene>
<dbReference type="AlphaFoldDB" id="A0A1U7HQZ5"/>
<protein>
    <recommendedName>
        <fullName evidence="3">LEM domain-containing protein</fullName>
    </recommendedName>
</protein>
<comment type="similarity">
    <text evidence="1">Belongs to the leucine-binding protein family.</text>
</comment>
<reference evidence="4 5" key="1">
    <citation type="submission" date="2016-11" db="EMBL/GenBank/DDBJ databases">
        <title>Draft Genome Sequences of Nine Cyanobacterial Strains from Diverse Habitats.</title>
        <authorList>
            <person name="Zhu T."/>
            <person name="Hou S."/>
            <person name="Lu X."/>
            <person name="Hess W.R."/>
        </authorList>
    </citation>
    <scope>NUCLEOTIDE SEQUENCE [LARGE SCALE GENOMIC DNA]</scope>
    <source>
        <strain evidence="4 5">NIES-593</strain>
    </source>
</reference>
<dbReference type="Pfam" id="PF12770">
    <property type="entry name" value="CHAT"/>
    <property type="match status" value="1"/>
</dbReference>
<dbReference type="Gene3D" id="3.40.50.2300">
    <property type="match status" value="2"/>
</dbReference>
<proteinExistence type="inferred from homology"/>
<feature type="domain" description="LEM" evidence="3">
    <location>
        <begin position="29"/>
        <end position="73"/>
    </location>
</feature>
<organism evidence="4 5">
    <name type="scientific">Hydrococcus rivularis NIES-593</name>
    <dbReference type="NCBI Taxonomy" id="1921803"/>
    <lineage>
        <taxon>Bacteria</taxon>
        <taxon>Bacillati</taxon>
        <taxon>Cyanobacteriota</taxon>
        <taxon>Cyanophyceae</taxon>
        <taxon>Pleurocapsales</taxon>
        <taxon>Hydrococcaceae</taxon>
        <taxon>Hydrococcus</taxon>
    </lineage>
</organism>
<dbReference type="STRING" id="1921803.NIES593_02460"/>
<evidence type="ECO:0000313" key="4">
    <source>
        <dbReference type="EMBL" id="OKH25968.1"/>
    </source>
</evidence>
<dbReference type="InterPro" id="IPR051010">
    <property type="entry name" value="BCAA_transport"/>
</dbReference>
<sequence length="663" mass="74011">MTIVSLAFKKPVKIALRNPVKILVIFGNSENIDLKPDEELLAKLEKRGARITPLTQPTRRELRYRLSEQRWDLLFFAGHSYSEKEGESGFIQLKEDDSISLKELESDLSQAVRNGLKLAIFNSCDGLEIARNLANFRIPYVIFMREPVPDRVAQRFLEYFLFRFSSGESLDLSVRYARQRLQDEEREHQLPCASWLPAIYQNPTAPTLKWLPPTPRIAVGVAIAFLVSIIPLSLIIYKRIHPSIPHRISMGEEILVKENVTSEKKKGVKAFEEKDFARAASEFQASLQKQRNDPETLIYLNNARNGDKSSYKIIVSVPIGSNLDVAQEILRGVAQAQNEIDRKGGINGKPLQVAIANDENNPDLAIQLANTFIEDPQTLAVVGHNSSDASVAAAPVYNRGGLVMITPTSFSDKLSSSGDYIFRMVPTIRFLTDTLSDYIVHTAHKTKIAVCSSRAAVDNESFRNQFINSFQAEGKQYINVKCDFDDPQYNPEEKILEIVSSGADSLLLAPHVDRIGKAVEMAQANQGRLTLFGSPTLYTYKTLKEGQQAVNGIALVAPWHPDTLPYNAPFRKQARQLWGGEVNWRSAQAYDATMAITAALQQSQTREGLKNTLTDRTFSVEGVTGTIKFLPSGDRQFIPGSGLIAKVKPNPKTSGYKFVLLPR</sequence>
<evidence type="ECO:0000313" key="5">
    <source>
        <dbReference type="Proteomes" id="UP000186868"/>
    </source>
</evidence>
<dbReference type="InterPro" id="IPR028081">
    <property type="entry name" value="Leu-bd"/>
</dbReference>